<accession>A0A1N6QK89</accession>
<dbReference type="RefSeq" id="WP_179004449.1">
    <property type="nucleotide sequence ID" value="NZ_FTMA01000001.1"/>
</dbReference>
<proteinExistence type="predicted"/>
<evidence type="ECO:0000313" key="1">
    <source>
        <dbReference type="EMBL" id="SIQ16990.1"/>
    </source>
</evidence>
<dbReference type="Proteomes" id="UP000186953">
    <property type="component" value="Unassembled WGS sequence"/>
</dbReference>
<dbReference type="EMBL" id="FTMA01000001">
    <property type="protein sequence ID" value="SIQ16990.1"/>
    <property type="molecule type" value="Genomic_DNA"/>
</dbReference>
<protein>
    <submittedName>
        <fullName evidence="1">Uncharacterized protein</fullName>
    </submittedName>
</protein>
<dbReference type="STRING" id="228959.SAMN05421797_101927"/>
<keyword evidence="2" id="KW-1185">Reference proteome</keyword>
<dbReference type="AlphaFoldDB" id="A0A1N6QK89"/>
<gene>
    <name evidence="1" type="ORF">SAMN05421797_101927</name>
</gene>
<name>A0A1N6QK89_9FLAO</name>
<evidence type="ECO:0000313" key="2">
    <source>
        <dbReference type="Proteomes" id="UP000186953"/>
    </source>
</evidence>
<organism evidence="1 2">
    <name type="scientific">Maribacter ulvicola</name>
    <dbReference type="NCBI Taxonomy" id="228959"/>
    <lineage>
        <taxon>Bacteria</taxon>
        <taxon>Pseudomonadati</taxon>
        <taxon>Bacteroidota</taxon>
        <taxon>Flavobacteriia</taxon>
        <taxon>Flavobacteriales</taxon>
        <taxon>Flavobacteriaceae</taxon>
        <taxon>Maribacter</taxon>
    </lineage>
</organism>
<sequence>MFSDKQRIYGKSTVSFFVNNLEPDDSVTRTFESEDETVNWLMDNDDYPRMLFENLFHTSNSVIFHCGVKEPITNSYSNAVKIILTFFFHNNHTLSNKLHPQRGR</sequence>
<reference evidence="2" key="1">
    <citation type="submission" date="2017-01" db="EMBL/GenBank/DDBJ databases">
        <authorList>
            <person name="Varghese N."/>
            <person name="Submissions S."/>
        </authorList>
    </citation>
    <scope>NUCLEOTIDE SEQUENCE [LARGE SCALE GENOMIC DNA]</scope>
    <source>
        <strain evidence="2">DSM 15366</strain>
    </source>
</reference>